<dbReference type="InterPro" id="IPR012547">
    <property type="entry name" value="PDDEXK_9"/>
</dbReference>
<organism evidence="2 3">
    <name type="scientific">Candidatus Ornithomonoglobus merdipullorum</name>
    <dbReference type="NCBI Taxonomy" id="2840895"/>
    <lineage>
        <taxon>Bacteria</taxon>
        <taxon>Bacillati</taxon>
        <taxon>Bacillota</taxon>
        <taxon>Clostridia</taxon>
        <taxon>Candidatus Ornithomonoglobus</taxon>
    </lineage>
</organism>
<evidence type="ECO:0000313" key="3">
    <source>
        <dbReference type="Proteomes" id="UP000824109"/>
    </source>
</evidence>
<accession>A0A9D1MA90</accession>
<reference evidence="2" key="1">
    <citation type="submission" date="2020-10" db="EMBL/GenBank/DDBJ databases">
        <authorList>
            <person name="Gilroy R."/>
        </authorList>
    </citation>
    <scope>NUCLEOTIDE SEQUENCE</scope>
    <source>
        <strain evidence="2">USAMLcec3-3695</strain>
    </source>
</reference>
<sequence length="566" mass="64826">MEGSTKKRLPVGYEDFKQIIDNDRYYVDKTMLIYELLCGDAQNTIITRPRRFGKTLNFSMLRYFFDITEKENAYLFDTLNISKHYAEIERYRNAYPVISISLKCGKQGSYEAAVDSICVEIQDQFVKYDFIADSGRLKATDNNKFKMLLETLEYSDKLFKGSIKLLSTCLKQYYGSNVVILIDEYDVPLEDAYFSGYYDDMVRFIRSLFESALKTNAALEFSVITGCLRISKESIFTGLNNLKVQSILSPNYSEYFGFLESEVMEMFKYYGFDDKFDTAKCWYDGYLFGTTEVYNPWSIINYVSDLRKDPNAQPEASWANSSSNNIIRRLVEQSNNDTKEIVERLVNGGSVDTSINETTTYGDLNNGNENIWSFLLFTGYLTPNKLISSGVLTGDDNIYSLVIPNLEIKNCYKSIIKQYFDICKQQIKKDDLYKALLARDAAGFAKQITELLRKSISYYDNAEQFYHGLIAGLLSGDIYYRVVSNREAGCGRSDLMIYQESASQNAIILELKVCRGTEKPDEAAQRALRQIDERDYAAEAQAQDYKNIIKYGIAFKGKLCHAVVGD</sequence>
<comment type="caution">
    <text evidence="2">The sequence shown here is derived from an EMBL/GenBank/DDBJ whole genome shotgun (WGS) entry which is preliminary data.</text>
</comment>
<reference evidence="2" key="2">
    <citation type="journal article" date="2021" name="PeerJ">
        <title>Extensive microbial diversity within the chicken gut microbiome revealed by metagenomics and culture.</title>
        <authorList>
            <person name="Gilroy R."/>
            <person name="Ravi A."/>
            <person name="Getino M."/>
            <person name="Pursley I."/>
            <person name="Horton D.L."/>
            <person name="Alikhan N.F."/>
            <person name="Baker D."/>
            <person name="Gharbi K."/>
            <person name="Hall N."/>
            <person name="Watson M."/>
            <person name="Adriaenssens E.M."/>
            <person name="Foster-Nyarko E."/>
            <person name="Jarju S."/>
            <person name="Secka A."/>
            <person name="Antonio M."/>
            <person name="Oren A."/>
            <person name="Chaudhuri R.R."/>
            <person name="La Ragione R."/>
            <person name="Hildebrand F."/>
            <person name="Pallen M.J."/>
        </authorList>
    </citation>
    <scope>NUCLEOTIDE SEQUENCE</scope>
    <source>
        <strain evidence="2">USAMLcec3-3695</strain>
    </source>
</reference>
<dbReference type="AlphaFoldDB" id="A0A9D1MA90"/>
<dbReference type="InterPro" id="IPR018631">
    <property type="entry name" value="AAA-ATPase-like_dom"/>
</dbReference>
<dbReference type="Proteomes" id="UP000824109">
    <property type="component" value="Unassembled WGS sequence"/>
</dbReference>
<dbReference type="Pfam" id="PF08011">
    <property type="entry name" value="PDDEXK_9"/>
    <property type="match status" value="1"/>
</dbReference>
<dbReference type="EMBL" id="DVNB01000021">
    <property type="protein sequence ID" value="HIU56484.1"/>
    <property type="molecule type" value="Genomic_DNA"/>
</dbReference>
<evidence type="ECO:0000313" key="2">
    <source>
        <dbReference type="EMBL" id="HIU56484.1"/>
    </source>
</evidence>
<name>A0A9D1MA90_9FIRM</name>
<protein>
    <submittedName>
        <fullName evidence="2">AAA family ATPase</fullName>
    </submittedName>
</protein>
<proteinExistence type="predicted"/>
<dbReference type="Pfam" id="PF09820">
    <property type="entry name" value="AAA-ATPase_like"/>
    <property type="match status" value="1"/>
</dbReference>
<dbReference type="PANTHER" id="PTHR34825:SF1">
    <property type="entry name" value="AAA-ATPASE-LIKE DOMAIN-CONTAINING PROTEIN"/>
    <property type="match status" value="1"/>
</dbReference>
<dbReference type="PANTHER" id="PTHR34825">
    <property type="entry name" value="CONSERVED PROTEIN, WITH A WEAK D-GALACTARATE DEHYDRATASE/ALTRONATE HYDROLASE DOMAIN"/>
    <property type="match status" value="1"/>
</dbReference>
<gene>
    <name evidence="2" type="ORF">IAA61_01560</name>
</gene>
<evidence type="ECO:0000259" key="1">
    <source>
        <dbReference type="Pfam" id="PF09820"/>
    </source>
</evidence>
<feature type="domain" description="AAA-ATPase-like" evidence="1">
    <location>
        <begin position="10"/>
        <end position="236"/>
    </location>
</feature>